<accession>A0A8R7TUG2</accession>
<reference evidence="1" key="2">
    <citation type="submission" date="2018-03" db="EMBL/GenBank/DDBJ databases">
        <title>The Triticum urartu genome reveals the dynamic nature of wheat genome evolution.</title>
        <authorList>
            <person name="Ling H."/>
            <person name="Ma B."/>
            <person name="Shi X."/>
            <person name="Liu H."/>
            <person name="Dong L."/>
            <person name="Sun H."/>
            <person name="Cao Y."/>
            <person name="Gao Q."/>
            <person name="Zheng S."/>
            <person name="Li Y."/>
            <person name="Yu Y."/>
            <person name="Du H."/>
            <person name="Qi M."/>
            <person name="Li Y."/>
            <person name="Yu H."/>
            <person name="Cui Y."/>
            <person name="Wang N."/>
            <person name="Chen C."/>
            <person name="Wu H."/>
            <person name="Zhao Y."/>
            <person name="Zhang J."/>
            <person name="Li Y."/>
            <person name="Zhou W."/>
            <person name="Zhang B."/>
            <person name="Hu W."/>
            <person name="Eijk M."/>
            <person name="Tang J."/>
            <person name="Witsenboer H."/>
            <person name="Zhao S."/>
            <person name="Li Z."/>
            <person name="Zhang A."/>
            <person name="Wang D."/>
            <person name="Liang C."/>
        </authorList>
    </citation>
    <scope>NUCLEOTIDE SEQUENCE [LARGE SCALE GENOMIC DNA]</scope>
    <source>
        <strain evidence="1">cv. G1812</strain>
    </source>
</reference>
<sequence>MGGVREQLGAVRSGPSDAAAAECGSAGCAQQLGGCSQVWIRWWPMVIRGVPDC</sequence>
<reference evidence="2" key="1">
    <citation type="journal article" date="2013" name="Nature">
        <title>Draft genome of the wheat A-genome progenitor Triticum urartu.</title>
        <authorList>
            <person name="Ling H.Q."/>
            <person name="Zhao S."/>
            <person name="Liu D."/>
            <person name="Wang J."/>
            <person name="Sun H."/>
            <person name="Zhang C."/>
            <person name="Fan H."/>
            <person name="Li D."/>
            <person name="Dong L."/>
            <person name="Tao Y."/>
            <person name="Gao C."/>
            <person name="Wu H."/>
            <person name="Li Y."/>
            <person name="Cui Y."/>
            <person name="Guo X."/>
            <person name="Zheng S."/>
            <person name="Wang B."/>
            <person name="Yu K."/>
            <person name="Liang Q."/>
            <person name="Yang W."/>
            <person name="Lou X."/>
            <person name="Chen J."/>
            <person name="Feng M."/>
            <person name="Jian J."/>
            <person name="Zhang X."/>
            <person name="Luo G."/>
            <person name="Jiang Y."/>
            <person name="Liu J."/>
            <person name="Wang Z."/>
            <person name="Sha Y."/>
            <person name="Zhang B."/>
            <person name="Wu H."/>
            <person name="Tang D."/>
            <person name="Shen Q."/>
            <person name="Xue P."/>
            <person name="Zou S."/>
            <person name="Wang X."/>
            <person name="Liu X."/>
            <person name="Wang F."/>
            <person name="Yang Y."/>
            <person name="An X."/>
            <person name="Dong Z."/>
            <person name="Zhang K."/>
            <person name="Zhang X."/>
            <person name="Luo M.C."/>
            <person name="Dvorak J."/>
            <person name="Tong Y."/>
            <person name="Wang J."/>
            <person name="Yang H."/>
            <person name="Li Z."/>
            <person name="Wang D."/>
            <person name="Zhang A."/>
            <person name="Wang J."/>
        </authorList>
    </citation>
    <scope>NUCLEOTIDE SEQUENCE</scope>
    <source>
        <strain evidence="2">cv. G1812</strain>
    </source>
</reference>
<organism evidence="1 2">
    <name type="scientific">Triticum urartu</name>
    <name type="common">Red wild einkorn</name>
    <name type="synonym">Crithodium urartu</name>
    <dbReference type="NCBI Taxonomy" id="4572"/>
    <lineage>
        <taxon>Eukaryota</taxon>
        <taxon>Viridiplantae</taxon>
        <taxon>Streptophyta</taxon>
        <taxon>Embryophyta</taxon>
        <taxon>Tracheophyta</taxon>
        <taxon>Spermatophyta</taxon>
        <taxon>Magnoliopsida</taxon>
        <taxon>Liliopsida</taxon>
        <taxon>Poales</taxon>
        <taxon>Poaceae</taxon>
        <taxon>BOP clade</taxon>
        <taxon>Pooideae</taxon>
        <taxon>Triticodae</taxon>
        <taxon>Triticeae</taxon>
        <taxon>Triticinae</taxon>
        <taxon>Triticum</taxon>
    </lineage>
</organism>
<evidence type="ECO:0000313" key="1">
    <source>
        <dbReference type="EnsemblPlants" id="TuG1812G0300002243.01.T01"/>
    </source>
</evidence>
<evidence type="ECO:0000313" key="2">
    <source>
        <dbReference type="Proteomes" id="UP000015106"/>
    </source>
</evidence>
<reference evidence="1" key="3">
    <citation type="submission" date="2022-06" db="UniProtKB">
        <authorList>
            <consortium name="EnsemblPlants"/>
        </authorList>
    </citation>
    <scope>IDENTIFICATION</scope>
</reference>
<keyword evidence="2" id="KW-1185">Reference proteome</keyword>
<protein>
    <submittedName>
        <fullName evidence="1">Uncharacterized protein</fullName>
    </submittedName>
</protein>
<dbReference type="Proteomes" id="UP000015106">
    <property type="component" value="Chromosome 3"/>
</dbReference>
<dbReference type="Gramene" id="TuG1812G0300002243.01.T01">
    <property type="protein sequence ID" value="TuG1812G0300002243.01.T01"/>
    <property type="gene ID" value="TuG1812G0300002243.01"/>
</dbReference>
<name>A0A8R7TUG2_TRIUA</name>
<dbReference type="AlphaFoldDB" id="A0A8R7TUG2"/>
<dbReference type="EnsemblPlants" id="TuG1812G0300002243.01.T01">
    <property type="protein sequence ID" value="TuG1812G0300002243.01.T01"/>
    <property type="gene ID" value="TuG1812G0300002243.01"/>
</dbReference>
<proteinExistence type="predicted"/>